<gene>
    <name evidence="2" type="ORF">DLM46_10895</name>
</gene>
<dbReference type="PANTHER" id="PTHR46142:SF3">
    <property type="entry name" value="F18B13.24 PROTEIN"/>
    <property type="match status" value="1"/>
</dbReference>
<dbReference type="Pfam" id="PF00903">
    <property type="entry name" value="Glyoxalase"/>
    <property type="match status" value="1"/>
</dbReference>
<dbReference type="PROSITE" id="PS51819">
    <property type="entry name" value="VOC"/>
    <property type="match status" value="1"/>
</dbReference>
<name>A0A370NAW7_9BURK</name>
<dbReference type="PANTHER" id="PTHR46142">
    <property type="match status" value="1"/>
</dbReference>
<dbReference type="SUPFAM" id="SSF54593">
    <property type="entry name" value="Glyoxalase/Bleomycin resistance protein/Dihydroxybiphenyl dioxygenase"/>
    <property type="match status" value="1"/>
</dbReference>
<proteinExistence type="predicted"/>
<evidence type="ECO:0000313" key="3">
    <source>
        <dbReference type="Proteomes" id="UP000254875"/>
    </source>
</evidence>
<reference evidence="3" key="1">
    <citation type="submission" date="2018-05" db="EMBL/GenBank/DDBJ databases">
        <authorList>
            <person name="Feng T."/>
        </authorList>
    </citation>
    <scope>NUCLEOTIDE SEQUENCE [LARGE SCALE GENOMIC DNA]</scope>
    <source>
        <strain evidence="3">S27</strain>
    </source>
</reference>
<dbReference type="InterPro" id="IPR029068">
    <property type="entry name" value="Glyas_Bleomycin-R_OHBP_Dase"/>
</dbReference>
<protein>
    <submittedName>
        <fullName evidence="2">Glyoxalase</fullName>
    </submittedName>
</protein>
<accession>A0A370NAW7</accession>
<organism evidence="2 3">
    <name type="scientific">Paraburkholderia lacunae</name>
    <dbReference type="NCBI Taxonomy" id="2211104"/>
    <lineage>
        <taxon>Bacteria</taxon>
        <taxon>Pseudomonadati</taxon>
        <taxon>Pseudomonadota</taxon>
        <taxon>Betaproteobacteria</taxon>
        <taxon>Burkholderiales</taxon>
        <taxon>Burkholderiaceae</taxon>
        <taxon>Paraburkholderia</taxon>
    </lineage>
</organism>
<evidence type="ECO:0000313" key="2">
    <source>
        <dbReference type="EMBL" id="RDK02751.1"/>
    </source>
</evidence>
<dbReference type="OrthoDB" id="8562712at2"/>
<dbReference type="InterPro" id="IPR037523">
    <property type="entry name" value="VOC_core"/>
</dbReference>
<keyword evidence="3" id="KW-1185">Reference proteome</keyword>
<dbReference type="EMBL" id="QHKS01000006">
    <property type="protein sequence ID" value="RDK02751.1"/>
    <property type="molecule type" value="Genomic_DNA"/>
</dbReference>
<evidence type="ECO:0000259" key="1">
    <source>
        <dbReference type="PROSITE" id="PS51819"/>
    </source>
</evidence>
<comment type="caution">
    <text evidence="2">The sequence shown here is derived from an EMBL/GenBank/DDBJ whole genome shotgun (WGS) entry which is preliminary data.</text>
</comment>
<dbReference type="Gene3D" id="3.10.180.10">
    <property type="entry name" value="2,3-Dihydroxybiphenyl 1,2-Dioxygenase, domain 1"/>
    <property type="match status" value="1"/>
</dbReference>
<sequence length="131" mass="14428">MHATTFDHCTIRTTDLEGTCRFYAEVLGLTVGQRPNFPFPGVWLYNAPPGEGVPLVHVIDEGAQRAGHSGADGRSNVDHIAFRVVDVNRFAAGWRRWGITPPTGRRSGQLFLRDPNGVVVEIAYGSRERAI</sequence>
<dbReference type="Proteomes" id="UP000254875">
    <property type="component" value="Unassembled WGS sequence"/>
</dbReference>
<dbReference type="RefSeq" id="WP_115100780.1">
    <property type="nucleotide sequence ID" value="NZ_QHKS01000006.1"/>
</dbReference>
<dbReference type="InterPro" id="IPR004360">
    <property type="entry name" value="Glyas_Fos-R_dOase_dom"/>
</dbReference>
<feature type="domain" description="VOC" evidence="1">
    <location>
        <begin position="5"/>
        <end position="131"/>
    </location>
</feature>
<dbReference type="AlphaFoldDB" id="A0A370NAW7"/>